<feature type="region of interest" description="Disordered" evidence="1">
    <location>
        <begin position="1"/>
        <end position="50"/>
    </location>
</feature>
<keyword evidence="4" id="KW-1185">Reference proteome</keyword>
<proteinExistence type="predicted"/>
<feature type="transmembrane region" description="Helical" evidence="2">
    <location>
        <begin position="58"/>
        <end position="82"/>
    </location>
</feature>
<evidence type="ECO:0000313" key="4">
    <source>
        <dbReference type="Proteomes" id="UP000219435"/>
    </source>
</evidence>
<evidence type="ECO:0000256" key="1">
    <source>
        <dbReference type="SAM" id="MobiDB-lite"/>
    </source>
</evidence>
<keyword evidence="2" id="KW-0812">Transmembrane</keyword>
<evidence type="ECO:0000256" key="2">
    <source>
        <dbReference type="SAM" id="Phobius"/>
    </source>
</evidence>
<evidence type="ECO:0008006" key="5">
    <source>
        <dbReference type="Google" id="ProtNLM"/>
    </source>
</evidence>
<feature type="region of interest" description="Disordered" evidence="1">
    <location>
        <begin position="145"/>
        <end position="172"/>
    </location>
</feature>
<feature type="compositionally biased region" description="Low complexity" evidence="1">
    <location>
        <begin position="1"/>
        <end position="18"/>
    </location>
</feature>
<evidence type="ECO:0000313" key="3">
    <source>
        <dbReference type="EMBL" id="SOC50703.1"/>
    </source>
</evidence>
<dbReference type="AlphaFoldDB" id="A0A285V9K8"/>
<gene>
    <name evidence="3" type="ORF">SAMN05660748_3462</name>
</gene>
<accession>A0A285V9K8</accession>
<feature type="compositionally biased region" description="Pro residues" evidence="1">
    <location>
        <begin position="152"/>
        <end position="166"/>
    </location>
</feature>
<reference evidence="4" key="1">
    <citation type="submission" date="2017-08" db="EMBL/GenBank/DDBJ databases">
        <authorList>
            <person name="Varghese N."/>
            <person name="Submissions S."/>
        </authorList>
    </citation>
    <scope>NUCLEOTIDE SEQUENCE [LARGE SCALE GENOMIC DNA]</scope>
    <source>
        <strain evidence="4">DSM 4725</strain>
    </source>
</reference>
<keyword evidence="2" id="KW-1133">Transmembrane helix</keyword>
<feature type="compositionally biased region" description="Pro residues" evidence="1">
    <location>
        <begin position="19"/>
        <end position="29"/>
    </location>
</feature>
<name>A0A285V9K8_9ACTN</name>
<feature type="compositionally biased region" description="Low complexity" evidence="1">
    <location>
        <begin position="30"/>
        <end position="39"/>
    </location>
</feature>
<protein>
    <recommendedName>
        <fullName evidence="5">Cell division protein FtsB</fullName>
    </recommendedName>
</protein>
<dbReference type="EMBL" id="OBQI01000005">
    <property type="protein sequence ID" value="SOC50703.1"/>
    <property type="molecule type" value="Genomic_DNA"/>
</dbReference>
<sequence>MSTRATARVAAAPRTAPSRPVPRTAPRPSRPQLSVVAPPAARPRRSPRRSLRSRRAPFVLLVVALLAGTTLGLLVLNTAIAVDSLEASRLRAENTSRAQEVQRLEQQVIDGNTPAAIAQAAIEARLVPAGPAAYLVLGPDGAPVLRGEPVPAEAPPAPAEVPPAAAPPAGGN</sequence>
<dbReference type="Proteomes" id="UP000219435">
    <property type="component" value="Unassembled WGS sequence"/>
</dbReference>
<keyword evidence="2" id="KW-0472">Membrane</keyword>
<organism evidence="3 4">
    <name type="scientific">Blastococcus aggregatus</name>
    <dbReference type="NCBI Taxonomy" id="38502"/>
    <lineage>
        <taxon>Bacteria</taxon>
        <taxon>Bacillati</taxon>
        <taxon>Actinomycetota</taxon>
        <taxon>Actinomycetes</taxon>
        <taxon>Geodermatophilales</taxon>
        <taxon>Geodermatophilaceae</taxon>
        <taxon>Blastococcus</taxon>
    </lineage>
</organism>